<protein>
    <submittedName>
        <fullName evidence="1">Uncharacterized protein</fullName>
    </submittedName>
</protein>
<comment type="caution">
    <text evidence="1">The sequence shown here is derived from an EMBL/GenBank/DDBJ whole genome shotgun (WGS) entry which is preliminary data.</text>
</comment>
<accession>A0A6G0X2Y2</accession>
<dbReference type="Proteomes" id="UP000481153">
    <property type="component" value="Unassembled WGS sequence"/>
</dbReference>
<dbReference type="EMBL" id="VJMJ01000117">
    <property type="protein sequence ID" value="KAF0734149.1"/>
    <property type="molecule type" value="Genomic_DNA"/>
</dbReference>
<gene>
    <name evidence="1" type="ORF">Ae201684_009017</name>
</gene>
<proteinExistence type="predicted"/>
<organism evidence="1 2">
    <name type="scientific">Aphanomyces euteiches</name>
    <dbReference type="NCBI Taxonomy" id="100861"/>
    <lineage>
        <taxon>Eukaryota</taxon>
        <taxon>Sar</taxon>
        <taxon>Stramenopiles</taxon>
        <taxon>Oomycota</taxon>
        <taxon>Saprolegniomycetes</taxon>
        <taxon>Saprolegniales</taxon>
        <taxon>Verrucalvaceae</taxon>
        <taxon>Aphanomyces</taxon>
    </lineage>
</organism>
<dbReference type="AlphaFoldDB" id="A0A6G0X2Y2"/>
<keyword evidence="2" id="KW-1185">Reference proteome</keyword>
<evidence type="ECO:0000313" key="1">
    <source>
        <dbReference type="EMBL" id="KAF0734149.1"/>
    </source>
</evidence>
<evidence type="ECO:0000313" key="2">
    <source>
        <dbReference type="Proteomes" id="UP000481153"/>
    </source>
</evidence>
<reference evidence="1 2" key="1">
    <citation type="submission" date="2019-07" db="EMBL/GenBank/DDBJ databases">
        <title>Genomics analysis of Aphanomyces spp. identifies a new class of oomycete effector associated with host adaptation.</title>
        <authorList>
            <person name="Gaulin E."/>
        </authorList>
    </citation>
    <scope>NUCLEOTIDE SEQUENCE [LARGE SCALE GENOMIC DNA]</scope>
    <source>
        <strain evidence="1 2">ATCC 201684</strain>
    </source>
</reference>
<sequence length="111" mass="13228">MEEQRIRGIPGDGFVSKRLRHHAQKEDHNECLELWHQNAHAPEERSDDLMPRQSWKGTMLEEVALLHVLDLIFHNFQMSIRHLFPSQVKRLHGTFEPRRVFFLLTSWDTCS</sequence>
<name>A0A6G0X2Y2_9STRA</name>